<dbReference type="SUPFAM" id="SSF49265">
    <property type="entry name" value="Fibronectin type III"/>
    <property type="match status" value="1"/>
</dbReference>
<keyword evidence="2" id="KW-1015">Disulfide bond</keyword>
<dbReference type="EMBL" id="CP019791">
    <property type="protein sequence ID" value="AQT68503.1"/>
    <property type="molecule type" value="Genomic_DNA"/>
</dbReference>
<proteinExistence type="predicted"/>
<evidence type="ECO:0000256" key="2">
    <source>
        <dbReference type="ARBA" id="ARBA00023157"/>
    </source>
</evidence>
<dbReference type="RefSeq" id="WP_146661549.1">
    <property type="nucleotide sequence ID" value="NZ_CP019791.1"/>
</dbReference>
<gene>
    <name evidence="6" type="ORF">STSP2_01668</name>
</gene>
<dbReference type="Gene3D" id="2.60.40.10">
    <property type="entry name" value="Immunoglobulins"/>
    <property type="match status" value="1"/>
</dbReference>
<dbReference type="SUPFAM" id="SSF48726">
    <property type="entry name" value="Immunoglobulin"/>
    <property type="match status" value="1"/>
</dbReference>
<dbReference type="AlphaFoldDB" id="A0A1U9NKP1"/>
<dbReference type="PROSITE" id="PS50025">
    <property type="entry name" value="LAM_G_DOMAIN"/>
    <property type="match status" value="1"/>
</dbReference>
<dbReference type="OrthoDB" id="1956004at2"/>
<dbReference type="InterPro" id="IPR007110">
    <property type="entry name" value="Ig-like_dom"/>
</dbReference>
<accession>A0A1U9NKP1</accession>
<dbReference type="SMART" id="SM00560">
    <property type="entry name" value="LamGL"/>
    <property type="match status" value="1"/>
</dbReference>
<keyword evidence="1 3" id="KW-0732">Signal</keyword>
<dbReference type="InterPro" id="IPR013783">
    <property type="entry name" value="Ig-like_fold"/>
</dbReference>
<reference evidence="7" key="1">
    <citation type="submission" date="2017-02" db="EMBL/GenBank/DDBJ databases">
        <title>Comparative genomics and description of representatives of a novel lineage of planctomycetes thriving in anoxic sediments.</title>
        <authorList>
            <person name="Spring S."/>
            <person name="Bunk B."/>
            <person name="Sproer C."/>
        </authorList>
    </citation>
    <scope>NUCLEOTIDE SEQUENCE [LARGE SCALE GENOMIC DNA]</scope>
    <source>
        <strain evidence="7">ST-NAGAB-D1</strain>
    </source>
</reference>
<evidence type="ECO:0000256" key="3">
    <source>
        <dbReference type="SAM" id="SignalP"/>
    </source>
</evidence>
<dbReference type="InterPro" id="IPR013320">
    <property type="entry name" value="ConA-like_dom_sf"/>
</dbReference>
<dbReference type="PROSITE" id="PS50835">
    <property type="entry name" value="IG_LIKE"/>
    <property type="match status" value="1"/>
</dbReference>
<feature type="chain" id="PRO_5010747562" evidence="3">
    <location>
        <begin position="21"/>
        <end position="701"/>
    </location>
</feature>
<sequence length="701" mass="76592" precursor="true">MKKISLVLILLVAVTGMVQAEQRSISVNYCNMSGGWGYHDHVMASSDPYAGYENEPNQVPHILATTGWNEYANPGNGDTFAVNDHAGNATGATLIVQSDFDWHTSWYQNIDSTYPDLTERQRNALRLVVGFQGHNGGSYSEPAPLSTIERVPYGKYHVVTYMNPNIEDDAQQMRVGGQEYFYLAEHADTLKARLQAGVETYIPAADMTGPASERANVALFTDLTDPQMQILFETPSNSGISAFQVIAAEEGVDVSTAPSPATNSVAVPITETLSWTAPANYTPTSYDIYIGEYGDPNWAVAPAAAGLTDTTYDPVDFDYNKNYVWRVDSTAPDGTVHTGDLWYFQAEGDPLIEVQPRSIAVPVGGDSFFEIQSILTDTYTWYYSTDAAVDTLDDDIELQSGPSNVLNIENYQEADAGYYYCVLTNNIAGTNAVASAVASLETGKLEAYYPFDGDPNDATSAGWDLLAGDTDDTNITNSYESGAIGDAIRFGRDTADTLYIPGSEEYFNFFTKGFSISFWVKPDDYANTNGYMTYIAKRSGDTGWNMFDTAFYSGQGFVANIYPLGFNTDTGRLDDGQWHLVTCTYDAATQTLRAYVDGEEDGGPSVGTGIAPSTQAVTFGSYYKTGTGGWGYNGLIDDVKIYNYPLDNFEIAKQYTTVFTDASICAEDLPYDFDGDCQVGLSDFAVFAQSWMECNLVPDCN</sequence>
<dbReference type="InterPro" id="IPR006558">
    <property type="entry name" value="LamG-like"/>
</dbReference>
<dbReference type="InterPro" id="IPR036116">
    <property type="entry name" value="FN3_sf"/>
</dbReference>
<evidence type="ECO:0000256" key="1">
    <source>
        <dbReference type="ARBA" id="ARBA00022729"/>
    </source>
</evidence>
<dbReference type="CDD" id="cd00096">
    <property type="entry name" value="Ig"/>
    <property type="match status" value="1"/>
</dbReference>
<evidence type="ECO:0000313" key="6">
    <source>
        <dbReference type="EMBL" id="AQT68503.1"/>
    </source>
</evidence>
<dbReference type="SUPFAM" id="SSF49899">
    <property type="entry name" value="Concanavalin A-like lectins/glucanases"/>
    <property type="match status" value="1"/>
</dbReference>
<feature type="signal peptide" evidence="3">
    <location>
        <begin position="1"/>
        <end position="20"/>
    </location>
</feature>
<dbReference type="Gene3D" id="2.60.120.200">
    <property type="match status" value="1"/>
</dbReference>
<evidence type="ECO:0000259" key="4">
    <source>
        <dbReference type="PROSITE" id="PS50025"/>
    </source>
</evidence>
<name>A0A1U9NKP1_9BACT</name>
<evidence type="ECO:0000313" key="7">
    <source>
        <dbReference type="Proteomes" id="UP000189674"/>
    </source>
</evidence>
<keyword evidence="7" id="KW-1185">Reference proteome</keyword>
<protein>
    <submittedName>
        <fullName evidence="6">Uncharacterized protein</fullName>
    </submittedName>
</protein>
<feature type="domain" description="Laminin G" evidence="4">
    <location>
        <begin position="487"/>
        <end position="665"/>
    </location>
</feature>
<dbReference type="InterPro" id="IPR001791">
    <property type="entry name" value="Laminin_G"/>
</dbReference>
<evidence type="ECO:0000259" key="5">
    <source>
        <dbReference type="PROSITE" id="PS50835"/>
    </source>
</evidence>
<organism evidence="6 7">
    <name type="scientific">Anaerohalosphaera lusitana</name>
    <dbReference type="NCBI Taxonomy" id="1936003"/>
    <lineage>
        <taxon>Bacteria</taxon>
        <taxon>Pseudomonadati</taxon>
        <taxon>Planctomycetota</taxon>
        <taxon>Phycisphaerae</taxon>
        <taxon>Sedimentisphaerales</taxon>
        <taxon>Anaerohalosphaeraceae</taxon>
        <taxon>Anaerohalosphaera</taxon>
    </lineage>
</organism>
<dbReference type="STRING" id="1936003.STSP2_01668"/>
<dbReference type="Proteomes" id="UP000189674">
    <property type="component" value="Chromosome"/>
</dbReference>
<dbReference type="InterPro" id="IPR036179">
    <property type="entry name" value="Ig-like_dom_sf"/>
</dbReference>
<dbReference type="KEGG" id="alus:STSP2_01668"/>
<dbReference type="Pfam" id="PF13385">
    <property type="entry name" value="Laminin_G_3"/>
    <property type="match status" value="1"/>
</dbReference>
<feature type="domain" description="Ig-like" evidence="5">
    <location>
        <begin position="332"/>
        <end position="439"/>
    </location>
</feature>